<dbReference type="AlphaFoldDB" id="A0A2W2DFL3"/>
<accession>A0A2W2DFL3</accession>
<name>A0A2W2DFL3_9ACTN</name>
<dbReference type="EMBL" id="POTY01000264">
    <property type="protein sequence ID" value="PZG09663.1"/>
    <property type="molecule type" value="Genomic_DNA"/>
</dbReference>
<sequence length="383" mass="40676">MTPHLPAATTSSSRRLRVAVIGGSVTGPVTALLLLHAGLDVTIYEAAAATAPRGGGLIGLEHCALDVVDRLGIPQQEIVAFNSEAIVQSVIRDRRATQTVLRTYPGRNTTWTLLHKALTKRLPAGVLRTGMRVAGLVEHAGQPVLRFSDGNTETADLVVFADGRSSAGRQILDPDRGLHYAGYVAHRGLASCAPPEPHSGDFLRLDPCPGAQFNLAPVPDGCDWTFYLDCSPVEYHHCFGASPTRRVFALPHHVSSSARAHVDECAGRLLPPEHAELVRDTAVRMAVPVLDITPPSRMVWPIGSGHAVLLGDALAPVRPHTARGANNGIEQAAGLAIALTQHRRYGADLPAALRGWQRRHLPTVVAALRQGPAIGDRLGLGAG</sequence>
<evidence type="ECO:0000313" key="3">
    <source>
        <dbReference type="Proteomes" id="UP000248924"/>
    </source>
</evidence>
<dbReference type="SUPFAM" id="SSF54373">
    <property type="entry name" value="FAD-linked reductases, C-terminal domain"/>
    <property type="match status" value="1"/>
</dbReference>
<dbReference type="GO" id="GO:0071949">
    <property type="term" value="F:FAD binding"/>
    <property type="evidence" value="ECO:0007669"/>
    <property type="project" value="InterPro"/>
</dbReference>
<comment type="caution">
    <text evidence="2">The sequence shown here is derived from an EMBL/GenBank/DDBJ whole genome shotgun (WGS) entry which is preliminary data.</text>
</comment>
<keyword evidence="3" id="KW-1185">Reference proteome</keyword>
<dbReference type="PANTHER" id="PTHR47469:SF2">
    <property type="entry name" value="OS06G0597600 PROTEIN"/>
    <property type="match status" value="1"/>
</dbReference>
<evidence type="ECO:0000259" key="1">
    <source>
        <dbReference type="Pfam" id="PF01494"/>
    </source>
</evidence>
<feature type="domain" description="FAD-binding" evidence="1">
    <location>
        <begin position="16"/>
        <end position="173"/>
    </location>
</feature>
<proteinExistence type="predicted"/>
<dbReference type="Proteomes" id="UP000248924">
    <property type="component" value="Unassembled WGS sequence"/>
</dbReference>
<gene>
    <name evidence="2" type="ORF">C1I95_28755</name>
</gene>
<protein>
    <submittedName>
        <fullName evidence="2">Monooxygenase</fullName>
    </submittedName>
</protein>
<dbReference type="SUPFAM" id="SSF51905">
    <property type="entry name" value="FAD/NAD(P)-binding domain"/>
    <property type="match status" value="1"/>
</dbReference>
<dbReference type="InterPro" id="IPR002938">
    <property type="entry name" value="FAD-bd"/>
</dbReference>
<dbReference type="GO" id="GO:0004497">
    <property type="term" value="F:monooxygenase activity"/>
    <property type="evidence" value="ECO:0007669"/>
    <property type="project" value="UniProtKB-KW"/>
</dbReference>
<dbReference type="RefSeq" id="WP_111218511.1">
    <property type="nucleotide sequence ID" value="NZ_POTY01000264.1"/>
</dbReference>
<dbReference type="PRINTS" id="PR00420">
    <property type="entry name" value="RNGMNOXGNASE"/>
</dbReference>
<dbReference type="InterPro" id="IPR053212">
    <property type="entry name" value="DHP_3-monooxygenase"/>
</dbReference>
<reference evidence="2 3" key="1">
    <citation type="submission" date="2018-01" db="EMBL/GenBank/DDBJ databases">
        <title>Draft genome sequence of Jishengella sp. NA12.</title>
        <authorList>
            <person name="Sahin N."/>
            <person name="Ay H."/>
            <person name="Saygin H."/>
        </authorList>
    </citation>
    <scope>NUCLEOTIDE SEQUENCE [LARGE SCALE GENOMIC DNA]</scope>
    <source>
        <strain evidence="2 3">NA12</strain>
    </source>
</reference>
<dbReference type="OrthoDB" id="3356051at2"/>
<dbReference type="Gene3D" id="3.50.50.60">
    <property type="entry name" value="FAD/NAD(P)-binding domain"/>
    <property type="match status" value="1"/>
</dbReference>
<dbReference type="PANTHER" id="PTHR47469">
    <property type="entry name" value="MONOOXYGENASE-LIKE"/>
    <property type="match status" value="1"/>
</dbReference>
<dbReference type="InterPro" id="IPR036188">
    <property type="entry name" value="FAD/NAD-bd_sf"/>
</dbReference>
<keyword evidence="2" id="KW-0560">Oxidoreductase</keyword>
<dbReference type="Pfam" id="PF01494">
    <property type="entry name" value="FAD_binding_3"/>
    <property type="match status" value="1"/>
</dbReference>
<keyword evidence="2" id="KW-0503">Monooxygenase</keyword>
<evidence type="ECO:0000313" key="2">
    <source>
        <dbReference type="EMBL" id="PZG09663.1"/>
    </source>
</evidence>
<organism evidence="2 3">
    <name type="scientific">Micromonospora craterilacus</name>
    <dbReference type="NCBI Taxonomy" id="1655439"/>
    <lineage>
        <taxon>Bacteria</taxon>
        <taxon>Bacillati</taxon>
        <taxon>Actinomycetota</taxon>
        <taxon>Actinomycetes</taxon>
        <taxon>Micromonosporales</taxon>
        <taxon>Micromonosporaceae</taxon>
        <taxon>Micromonospora</taxon>
    </lineage>
</organism>